<evidence type="ECO:0000256" key="3">
    <source>
        <dbReference type="ARBA" id="ARBA00022692"/>
    </source>
</evidence>
<dbReference type="Pfam" id="PF13965">
    <property type="entry name" value="SID-1_RNA_chan"/>
    <property type="match status" value="1"/>
</dbReference>
<keyword evidence="7" id="KW-0325">Glycoprotein</keyword>
<feature type="transmembrane region" description="Helical" evidence="8">
    <location>
        <begin position="744"/>
        <end position="764"/>
    </location>
</feature>
<feature type="transmembrane region" description="Helical" evidence="8">
    <location>
        <begin position="712"/>
        <end position="732"/>
    </location>
</feature>
<evidence type="ECO:0000256" key="1">
    <source>
        <dbReference type="ARBA" id="ARBA00004141"/>
    </source>
</evidence>
<dbReference type="EMBL" id="JAVFWL010000005">
    <property type="protein sequence ID" value="KAK6759141.1"/>
    <property type="molecule type" value="Genomic_DNA"/>
</dbReference>
<keyword evidence="4" id="KW-0732">Signal</keyword>
<keyword evidence="10" id="KW-1185">Reference proteome</keyword>
<organism evidence="9 10">
    <name type="scientific">Necator americanus</name>
    <name type="common">Human hookworm</name>
    <dbReference type="NCBI Taxonomy" id="51031"/>
    <lineage>
        <taxon>Eukaryota</taxon>
        <taxon>Metazoa</taxon>
        <taxon>Ecdysozoa</taxon>
        <taxon>Nematoda</taxon>
        <taxon>Chromadorea</taxon>
        <taxon>Rhabditida</taxon>
        <taxon>Rhabditina</taxon>
        <taxon>Rhabditomorpha</taxon>
        <taxon>Strongyloidea</taxon>
        <taxon>Ancylostomatidae</taxon>
        <taxon>Bunostominae</taxon>
        <taxon>Necator</taxon>
    </lineage>
</organism>
<comment type="subcellular location">
    <subcellularLocation>
        <location evidence="1">Membrane</location>
        <topology evidence="1">Multi-pass membrane protein</topology>
    </subcellularLocation>
</comment>
<keyword evidence="3 8" id="KW-0812">Transmembrane</keyword>
<reference evidence="9 10" key="1">
    <citation type="submission" date="2023-08" db="EMBL/GenBank/DDBJ databases">
        <title>A Necator americanus chromosomal reference genome.</title>
        <authorList>
            <person name="Ilik V."/>
            <person name="Petrzelkova K.J."/>
            <person name="Pardy F."/>
            <person name="Fuh T."/>
            <person name="Niatou-Singa F.S."/>
            <person name="Gouil Q."/>
            <person name="Baker L."/>
            <person name="Ritchie M.E."/>
            <person name="Jex A.R."/>
            <person name="Gazzola D."/>
            <person name="Li H."/>
            <person name="Toshio Fujiwara R."/>
            <person name="Zhan B."/>
            <person name="Aroian R.V."/>
            <person name="Pafco B."/>
            <person name="Schwarz E.M."/>
        </authorList>
    </citation>
    <scope>NUCLEOTIDE SEQUENCE [LARGE SCALE GENOMIC DNA]</scope>
    <source>
        <strain evidence="9 10">Aroian</strain>
        <tissue evidence="9">Whole animal</tissue>
    </source>
</reference>
<dbReference type="InterPro" id="IPR025958">
    <property type="entry name" value="SID1_TM_fam"/>
</dbReference>
<feature type="transmembrane region" description="Helical" evidence="8">
    <location>
        <begin position="687"/>
        <end position="706"/>
    </location>
</feature>
<accession>A0ABR1E929</accession>
<feature type="transmembrane region" description="Helical" evidence="8">
    <location>
        <begin position="483"/>
        <end position="502"/>
    </location>
</feature>
<evidence type="ECO:0000256" key="8">
    <source>
        <dbReference type="SAM" id="Phobius"/>
    </source>
</evidence>
<proteinExistence type="inferred from homology"/>
<name>A0ABR1E929_NECAM</name>
<feature type="transmembrane region" description="Helical" evidence="8">
    <location>
        <begin position="621"/>
        <end position="639"/>
    </location>
</feature>
<evidence type="ECO:0008006" key="11">
    <source>
        <dbReference type="Google" id="ProtNLM"/>
    </source>
</evidence>
<keyword evidence="6 8" id="KW-0472">Membrane</keyword>
<feature type="transmembrane region" description="Helical" evidence="8">
    <location>
        <begin position="367"/>
        <end position="389"/>
    </location>
</feature>
<evidence type="ECO:0000313" key="10">
    <source>
        <dbReference type="Proteomes" id="UP001303046"/>
    </source>
</evidence>
<dbReference type="PANTHER" id="PTHR12185">
    <property type="entry name" value="SID1 TRANSMEMBRANE FAMILY MEMEBER"/>
    <property type="match status" value="1"/>
</dbReference>
<gene>
    <name evidence="9" type="primary">Necator_chrV.g21180</name>
    <name evidence="9" type="ORF">RB195_016387</name>
</gene>
<keyword evidence="5 8" id="KW-1133">Transmembrane helix</keyword>
<comment type="similarity">
    <text evidence="2">Belongs to the SID1 family.</text>
</comment>
<comment type="caution">
    <text evidence="9">The sequence shown here is derived from an EMBL/GenBank/DDBJ whole genome shotgun (WGS) entry which is preliminary data.</text>
</comment>
<protein>
    <recommendedName>
        <fullName evidence="11">SID1 transmembrane family member 1</fullName>
    </recommendedName>
</protein>
<sequence>MKHLGRQHERRFCASMDRQFSEQILAIEESSENHTVGSELPELRCSCVSGQIEVRPSLPPIGLRRLYMCLLMRIALLVVWFSVPITAGKGGTNNKSETTKHTNQSLPGIPLRIGKFTSFTIPSGQFLVFYAILDKQNALDLIRIHCVIRKSKNRNDYFNFVQVTISNGRAATSFSLPESMSNDSVLYEGARIIQPLEVVDFEEERQQIVMAVVSSRASVDVAGEIRFSVYGRSQYNVELPPSPLKEKSLVNQHVGYVRPISYRIATKGHDVVRILIESRDDICARLILSESQDEQRRKWFPGEPPLAMEFTRRFDFVLCREKLKEIIFMHIEVYPDDYKCALVTTGRTPNKVKVINITWSADDEVGLLAPISIPIMCFFLPITCSLVYATMKSRHYSQFDEEVAVDPVLASTFEPIVSPMDEVSSAQNLQITVAESHRLQLLHSPDCPSISNPDDQQQEKTVISRSVSASFENEDWSWTSAQFALILLPILSLFISASTVGLKWEEDKCFHNYACSQPLWNFTSFNHVFSNIGYVLSSIFYLIFATLRKKKPTFGCGVYVNYGLEISMGLSLLCEAFASSIYHICPNATTYNLDTPFVQAVSVLLMLKLYGNRRKTIMPQFANTAVTSVIVLDSIITMFAEKSVLRGLVVITVITAVLSGILLLLLGPRLSFDRIKSGMIRNVSVSFAAVAVSMNAVVILVFILPLRRIETTQIVTLLCVVNAFVYLGYYVAMKCSSGECWCKFSSRCIYVATVLWIIALYFFFKEETNWALTPAQSRALNRPCVLLSFFDYHDLWHITSALASLLLLLGASSLDDDLCAIPTNDLSVF</sequence>
<evidence type="ECO:0000256" key="4">
    <source>
        <dbReference type="ARBA" id="ARBA00022729"/>
    </source>
</evidence>
<evidence type="ECO:0000256" key="6">
    <source>
        <dbReference type="ARBA" id="ARBA00023136"/>
    </source>
</evidence>
<evidence type="ECO:0000256" key="5">
    <source>
        <dbReference type="ARBA" id="ARBA00022989"/>
    </source>
</evidence>
<evidence type="ECO:0000313" key="9">
    <source>
        <dbReference type="EMBL" id="KAK6759141.1"/>
    </source>
</evidence>
<dbReference type="PANTHER" id="PTHR12185:SF1">
    <property type="entry name" value="SYSTEMIC RNA INTERFERENCE DEFECTIVE PROTEIN 1"/>
    <property type="match status" value="1"/>
</dbReference>
<evidence type="ECO:0000256" key="7">
    <source>
        <dbReference type="ARBA" id="ARBA00023180"/>
    </source>
</evidence>
<dbReference type="Proteomes" id="UP001303046">
    <property type="component" value="Unassembled WGS sequence"/>
</dbReference>
<feature type="transmembrane region" description="Helical" evidence="8">
    <location>
        <begin position="795"/>
        <end position="814"/>
    </location>
</feature>
<feature type="transmembrane region" description="Helical" evidence="8">
    <location>
        <begin position="528"/>
        <end position="547"/>
    </location>
</feature>
<feature type="transmembrane region" description="Helical" evidence="8">
    <location>
        <begin position="645"/>
        <end position="666"/>
    </location>
</feature>
<evidence type="ECO:0000256" key="2">
    <source>
        <dbReference type="ARBA" id="ARBA00006618"/>
    </source>
</evidence>